<dbReference type="PROSITE" id="PS50991">
    <property type="entry name" value="PYR_CT"/>
    <property type="match status" value="1"/>
</dbReference>
<keyword evidence="3 5" id="KW-0456">Lyase</keyword>
<sequence length="286" mass="31412">MSQNKFRLVECPRDAMQGLHDFVPTALKAEYLNLLLQVGFDTLDFGSFVSPKAIPQMADTAEVLAQLDLSSTSTKLLAIVANLRGVEDAVKHQEIYYLGFPFSISETFQQRNTNSSITQSLATVEEMLNLCDKKNKKAVVYLSMGFGNPYGDEWNYEIVEKWADVLVSKGVEILSLADTVGVSTPEKIESILPKLISKFNNIEVGIHLHSTPAERFEKIEAAYQAGVTRIDSALKGFGGCPMADDDLTGNIATEDVIGFLNAKGETLNLNMDKWNEAMALSGKVFG</sequence>
<comment type="similarity">
    <text evidence="1">Belongs to the HMG-CoA lyase family.</text>
</comment>
<dbReference type="GO" id="GO:0016829">
    <property type="term" value="F:lyase activity"/>
    <property type="evidence" value="ECO:0007669"/>
    <property type="project" value="UniProtKB-KW"/>
</dbReference>
<dbReference type="SUPFAM" id="SSF51569">
    <property type="entry name" value="Aldolase"/>
    <property type="match status" value="1"/>
</dbReference>
<dbReference type="InterPro" id="IPR043594">
    <property type="entry name" value="HMGL"/>
</dbReference>
<evidence type="ECO:0000313" key="5">
    <source>
        <dbReference type="EMBL" id="GAA4201074.1"/>
    </source>
</evidence>
<dbReference type="Gene3D" id="3.20.20.70">
    <property type="entry name" value="Aldolase class I"/>
    <property type="match status" value="1"/>
</dbReference>
<feature type="domain" description="Pyruvate carboxyltransferase" evidence="4">
    <location>
        <begin position="5"/>
        <end position="275"/>
    </location>
</feature>
<reference evidence="6" key="1">
    <citation type="journal article" date="2019" name="Int. J. Syst. Evol. Microbiol.">
        <title>The Global Catalogue of Microorganisms (GCM) 10K type strain sequencing project: providing services to taxonomists for standard genome sequencing and annotation.</title>
        <authorList>
            <consortium name="The Broad Institute Genomics Platform"/>
            <consortium name="The Broad Institute Genome Sequencing Center for Infectious Disease"/>
            <person name="Wu L."/>
            <person name="Ma J."/>
        </authorList>
    </citation>
    <scope>NUCLEOTIDE SEQUENCE [LARGE SCALE GENOMIC DNA]</scope>
    <source>
        <strain evidence="6">JCM 17626</strain>
    </source>
</reference>
<protein>
    <submittedName>
        <fullName evidence="5">Hydroxymethylglutaryl-CoA lyase</fullName>
    </submittedName>
</protein>
<evidence type="ECO:0000256" key="1">
    <source>
        <dbReference type="ARBA" id="ARBA00009405"/>
    </source>
</evidence>
<comment type="caution">
    <text evidence="5">The sequence shown here is derived from an EMBL/GenBank/DDBJ whole genome shotgun (WGS) entry which is preliminary data.</text>
</comment>
<gene>
    <name evidence="5" type="ORF">GCM10022289_13860</name>
</gene>
<dbReference type="PANTHER" id="PTHR42738">
    <property type="entry name" value="HYDROXYMETHYLGLUTARYL-COA LYASE"/>
    <property type="match status" value="1"/>
</dbReference>
<evidence type="ECO:0000256" key="3">
    <source>
        <dbReference type="ARBA" id="ARBA00023239"/>
    </source>
</evidence>
<organism evidence="5 6">
    <name type="scientific">Pedobacter jeongneungensis</name>
    <dbReference type="NCBI Taxonomy" id="947309"/>
    <lineage>
        <taxon>Bacteria</taxon>
        <taxon>Pseudomonadati</taxon>
        <taxon>Bacteroidota</taxon>
        <taxon>Sphingobacteriia</taxon>
        <taxon>Sphingobacteriales</taxon>
        <taxon>Sphingobacteriaceae</taxon>
        <taxon>Pedobacter</taxon>
    </lineage>
</organism>
<name>A0ABP8B926_9SPHI</name>
<keyword evidence="6" id="KW-1185">Reference proteome</keyword>
<dbReference type="InterPro" id="IPR013785">
    <property type="entry name" value="Aldolase_TIM"/>
</dbReference>
<dbReference type="Proteomes" id="UP001501772">
    <property type="component" value="Unassembled WGS sequence"/>
</dbReference>
<dbReference type="RefSeq" id="WP_344850651.1">
    <property type="nucleotide sequence ID" value="NZ_BAABBY010000003.1"/>
</dbReference>
<evidence type="ECO:0000313" key="6">
    <source>
        <dbReference type="Proteomes" id="UP001501772"/>
    </source>
</evidence>
<keyword evidence="2" id="KW-0479">Metal-binding</keyword>
<dbReference type="Pfam" id="PF00682">
    <property type="entry name" value="HMGL-like"/>
    <property type="match status" value="1"/>
</dbReference>
<evidence type="ECO:0000259" key="4">
    <source>
        <dbReference type="PROSITE" id="PS50991"/>
    </source>
</evidence>
<evidence type="ECO:0000256" key="2">
    <source>
        <dbReference type="ARBA" id="ARBA00022723"/>
    </source>
</evidence>
<dbReference type="InterPro" id="IPR000891">
    <property type="entry name" value="PYR_CT"/>
</dbReference>
<accession>A0ABP8B926</accession>
<proteinExistence type="inferred from homology"/>
<dbReference type="CDD" id="cd07938">
    <property type="entry name" value="DRE_TIM_HMGL"/>
    <property type="match status" value="1"/>
</dbReference>
<dbReference type="EMBL" id="BAABBY010000003">
    <property type="protein sequence ID" value="GAA4201074.1"/>
    <property type="molecule type" value="Genomic_DNA"/>
</dbReference>
<dbReference type="PANTHER" id="PTHR42738:SF7">
    <property type="entry name" value="HYDROXYMETHYLGLUTARYL-COA LYASE"/>
    <property type="match status" value="1"/>
</dbReference>